<evidence type="ECO:0000259" key="5">
    <source>
        <dbReference type="PROSITE" id="PS50995"/>
    </source>
</evidence>
<dbReference type="PANTHER" id="PTHR33164">
    <property type="entry name" value="TRANSCRIPTIONAL REGULATOR, MARR FAMILY"/>
    <property type="match status" value="1"/>
</dbReference>
<keyword evidence="7" id="KW-1185">Reference proteome</keyword>
<evidence type="ECO:0000256" key="3">
    <source>
        <dbReference type="ARBA" id="ARBA00023163"/>
    </source>
</evidence>
<feature type="compositionally biased region" description="Low complexity" evidence="4">
    <location>
        <begin position="1"/>
        <end position="19"/>
    </location>
</feature>
<keyword evidence="1" id="KW-0805">Transcription regulation</keyword>
<keyword evidence="2" id="KW-0238">DNA-binding</keyword>
<comment type="caution">
    <text evidence="6">The sequence shown here is derived from an EMBL/GenBank/DDBJ whole genome shotgun (WGS) entry which is preliminary data.</text>
</comment>
<dbReference type="PANTHER" id="PTHR33164:SF101">
    <property type="entry name" value="TRANSCRIPTIONAL REPRESSOR MPRA"/>
    <property type="match status" value="1"/>
</dbReference>
<dbReference type="SMART" id="SM00347">
    <property type="entry name" value="HTH_MARR"/>
    <property type="match status" value="1"/>
</dbReference>
<dbReference type="InterPro" id="IPR023187">
    <property type="entry name" value="Tscrpt_reg_MarR-type_CS"/>
</dbReference>
<keyword evidence="3" id="KW-0804">Transcription</keyword>
<dbReference type="InterPro" id="IPR039422">
    <property type="entry name" value="MarR/SlyA-like"/>
</dbReference>
<proteinExistence type="predicted"/>
<evidence type="ECO:0000313" key="7">
    <source>
        <dbReference type="Proteomes" id="UP000649955"/>
    </source>
</evidence>
<accession>A0ABQ3KGJ9</accession>
<dbReference type="Pfam" id="PF12802">
    <property type="entry name" value="MarR_2"/>
    <property type="match status" value="1"/>
</dbReference>
<dbReference type="Proteomes" id="UP000649955">
    <property type="component" value="Unassembled WGS sequence"/>
</dbReference>
<feature type="domain" description="HTH marR-type" evidence="5">
    <location>
        <begin position="88"/>
        <end position="221"/>
    </location>
</feature>
<reference evidence="7" key="1">
    <citation type="journal article" date="2019" name="Int. J. Syst. Evol. Microbiol.">
        <title>The Global Catalogue of Microorganisms (GCM) 10K type strain sequencing project: providing services to taxonomists for standard genome sequencing and annotation.</title>
        <authorList>
            <consortium name="The Broad Institute Genomics Platform"/>
            <consortium name="The Broad Institute Genome Sequencing Center for Infectious Disease"/>
            <person name="Wu L."/>
            <person name="Ma J."/>
        </authorList>
    </citation>
    <scope>NUCLEOTIDE SEQUENCE [LARGE SCALE GENOMIC DNA]</scope>
    <source>
        <strain evidence="7">CGMCC 4.7680</strain>
    </source>
</reference>
<dbReference type="Gene3D" id="1.10.10.10">
    <property type="entry name" value="Winged helix-like DNA-binding domain superfamily/Winged helix DNA-binding domain"/>
    <property type="match status" value="1"/>
</dbReference>
<dbReference type="EMBL" id="BNAW01000009">
    <property type="protein sequence ID" value="GHG09732.1"/>
    <property type="molecule type" value="Genomic_DNA"/>
</dbReference>
<gene>
    <name evidence="6" type="ORF">GCM10017567_28470</name>
</gene>
<dbReference type="InterPro" id="IPR000835">
    <property type="entry name" value="HTH_MarR-typ"/>
</dbReference>
<evidence type="ECO:0000256" key="2">
    <source>
        <dbReference type="ARBA" id="ARBA00023125"/>
    </source>
</evidence>
<sequence length="228" mass="25072">MGSPESRTTFTARATASLTPPSGSPPDGLTLNATIMLGSPFFGGHFRQSCDTRRYPLVTSRVMNRPLPFDPIARAARIWEDRIGPSGTMAAVTGVMRVQQIIQSAVDGALKPHGLTFARYEALVLLTFARSASLPMRVMGERLQLHPTSVTNIVDRLERDGLVKRVPHPTDRRTTLVEITDEGRKRREAATEAVTEIDFGLSGLTERQTEQLTDLLTKVRRAAGDFSE</sequence>
<feature type="region of interest" description="Disordered" evidence="4">
    <location>
        <begin position="1"/>
        <end position="27"/>
    </location>
</feature>
<dbReference type="PROSITE" id="PS01117">
    <property type="entry name" value="HTH_MARR_1"/>
    <property type="match status" value="1"/>
</dbReference>
<dbReference type="PRINTS" id="PR00598">
    <property type="entry name" value="HTHMARR"/>
</dbReference>
<protein>
    <recommendedName>
        <fullName evidence="5">HTH marR-type domain-containing protein</fullName>
    </recommendedName>
</protein>
<evidence type="ECO:0000313" key="6">
    <source>
        <dbReference type="EMBL" id="GHG09732.1"/>
    </source>
</evidence>
<dbReference type="InterPro" id="IPR036388">
    <property type="entry name" value="WH-like_DNA-bd_sf"/>
</dbReference>
<dbReference type="InterPro" id="IPR036390">
    <property type="entry name" value="WH_DNA-bd_sf"/>
</dbReference>
<evidence type="ECO:0000256" key="4">
    <source>
        <dbReference type="SAM" id="MobiDB-lite"/>
    </source>
</evidence>
<name>A0ABQ3KGJ9_9PSEU</name>
<dbReference type="PROSITE" id="PS50995">
    <property type="entry name" value="HTH_MARR_2"/>
    <property type="match status" value="1"/>
</dbReference>
<organism evidence="6 7">
    <name type="scientific">Amycolatopsis bullii</name>
    <dbReference type="NCBI Taxonomy" id="941987"/>
    <lineage>
        <taxon>Bacteria</taxon>
        <taxon>Bacillati</taxon>
        <taxon>Actinomycetota</taxon>
        <taxon>Actinomycetes</taxon>
        <taxon>Pseudonocardiales</taxon>
        <taxon>Pseudonocardiaceae</taxon>
        <taxon>Amycolatopsis</taxon>
    </lineage>
</organism>
<dbReference type="SUPFAM" id="SSF46785">
    <property type="entry name" value="Winged helix' DNA-binding domain"/>
    <property type="match status" value="1"/>
</dbReference>
<evidence type="ECO:0000256" key="1">
    <source>
        <dbReference type="ARBA" id="ARBA00023015"/>
    </source>
</evidence>